<name>A0A6P0HJF8_9ACTN</name>
<dbReference type="Proteomes" id="UP000468687">
    <property type="component" value="Unassembled WGS sequence"/>
</dbReference>
<evidence type="ECO:0000256" key="1">
    <source>
        <dbReference type="SAM" id="MobiDB-lite"/>
    </source>
</evidence>
<dbReference type="AlphaFoldDB" id="A0A6P0HJF8"/>
<organism evidence="2 3">
    <name type="scientific">Nocardioides zeae</name>
    <dbReference type="NCBI Taxonomy" id="1457234"/>
    <lineage>
        <taxon>Bacteria</taxon>
        <taxon>Bacillati</taxon>
        <taxon>Actinomycetota</taxon>
        <taxon>Actinomycetes</taxon>
        <taxon>Propionibacteriales</taxon>
        <taxon>Nocardioidaceae</taxon>
        <taxon>Nocardioides</taxon>
    </lineage>
</organism>
<feature type="region of interest" description="Disordered" evidence="1">
    <location>
        <begin position="299"/>
        <end position="333"/>
    </location>
</feature>
<dbReference type="EMBL" id="JAAGXA010000006">
    <property type="protein sequence ID" value="NEN78743.1"/>
    <property type="molecule type" value="Genomic_DNA"/>
</dbReference>
<evidence type="ECO:0008006" key="4">
    <source>
        <dbReference type="Google" id="ProtNLM"/>
    </source>
</evidence>
<evidence type="ECO:0000313" key="3">
    <source>
        <dbReference type="Proteomes" id="UP000468687"/>
    </source>
</evidence>
<reference evidence="2 3" key="1">
    <citation type="journal article" date="2014" name="Int. J. Syst. Evol. Microbiol.">
        <title>Nocardioides zeae sp. nov., isolated from the stem of Zea mays.</title>
        <authorList>
            <person name="Glaeser S.P."/>
            <person name="McInroy J.A."/>
            <person name="Busse H.J."/>
            <person name="Kampfer P."/>
        </authorList>
    </citation>
    <scope>NUCLEOTIDE SEQUENCE [LARGE SCALE GENOMIC DNA]</scope>
    <source>
        <strain evidence="2 3">JCM 30728</strain>
    </source>
</reference>
<comment type="caution">
    <text evidence="2">The sequence shown here is derived from an EMBL/GenBank/DDBJ whole genome shotgun (WGS) entry which is preliminary data.</text>
</comment>
<keyword evidence="3" id="KW-1185">Reference proteome</keyword>
<accession>A0A6P0HJF8</accession>
<sequence>MSSPYVPRTAFPPPGTTLAAAVHPRTRPLVARRPVVDERRAELVRALEALPPSGCLTGLSGAEARGWWSLPAPDGLPVFAAVPETAPHPERRGLVVTRHAVPPALEARQDLRAGTPGEVLLGCWDLCLLDLVVLLDGALAVGEDLAELVATARLRRRGAPLLRQALLLADARAESLWEAVNRMFHVGVGVDVVPQHPIALPDGTTAYADLWLRGTRRLHEYDGAHHLDRDQQRRDLRRGRLLVGGGWERNGYTSHDLLVRTRDLLRDIDIALGREHDPARLAFWEAQLQHSLLTPAGRARHAERWSRAAQGRAGRRTQRARGHDEPIAPPYAA</sequence>
<gene>
    <name evidence="2" type="ORF">G3T38_10675</name>
</gene>
<evidence type="ECO:0000313" key="2">
    <source>
        <dbReference type="EMBL" id="NEN78743.1"/>
    </source>
</evidence>
<dbReference type="RefSeq" id="WP_163772277.1">
    <property type="nucleotide sequence ID" value="NZ_JAAGXA010000006.1"/>
</dbReference>
<proteinExistence type="predicted"/>
<protein>
    <recommendedName>
        <fullName evidence="4">DUF559 domain-containing protein</fullName>
    </recommendedName>
</protein>